<reference evidence="3" key="2">
    <citation type="submission" date="2021-10" db="EMBL/GenBank/DDBJ databases">
        <title>Phylogenomics reveals ancestral predisposition of the termite-cultivated fungus Termitomyces towards a domesticated lifestyle.</title>
        <authorList>
            <person name="Auxier B."/>
            <person name="Grum-Grzhimaylo A."/>
            <person name="Cardenas M.E."/>
            <person name="Lodge J.D."/>
            <person name="Laessoe T."/>
            <person name="Pedersen O."/>
            <person name="Smith M.E."/>
            <person name="Kuyper T.W."/>
            <person name="Franco-Molano E.A."/>
            <person name="Baroni T.J."/>
            <person name="Aanen D.K."/>
        </authorList>
    </citation>
    <scope>NUCLEOTIDE SEQUENCE</scope>
    <source>
        <strain evidence="3">D49</strain>
    </source>
</reference>
<keyword evidence="2" id="KW-0812">Transmembrane</keyword>
<evidence type="ECO:0000256" key="1">
    <source>
        <dbReference type="SAM" id="MobiDB-lite"/>
    </source>
</evidence>
<keyword evidence="2" id="KW-0472">Membrane</keyword>
<feature type="region of interest" description="Disordered" evidence="1">
    <location>
        <begin position="762"/>
        <end position="785"/>
    </location>
</feature>
<proteinExistence type="predicted"/>
<dbReference type="EMBL" id="JABCKI010005864">
    <property type="protein sequence ID" value="KAG5637066.1"/>
    <property type="molecule type" value="Genomic_DNA"/>
</dbReference>
<dbReference type="Proteomes" id="UP000717328">
    <property type="component" value="Unassembled WGS sequence"/>
</dbReference>
<accession>A0A9P7K6S0</accession>
<name>A0A9P7K6S0_9AGAR</name>
<sequence length="1540" mass="169907">MIGKKPVEQFLSVLPAAVCGRLSLPTWEADLALSEITTQESVSGRSVENATIVAIPPGTAVVPIGLKGRQTFNLIPSQFTLTIKPSRAEPDVYRIGLGMEAKLGDVMVKGELTRLPRGPFILTAVISAPLSLRKIFNALGLGDEPAKSLPVPLEGAGEPVPSTTEFRAGFSASQRYGSVQAPLCLDHITLGIKLDKEIWGRLLPKEMLPSEGASFAVKLVLLNPANKKQLRIGINVDYVLSFGHDYAQMRFKLAHMPILVTNPSNFSSFLSFPNKDYEYRTTLCLGVGEDDTLPAPPLSRFLEMISPETCTTVENNFPLLDKLLTSVTIRKALVEIGGKSGSRRITSFEISGRVDSLTLYSSPTIEVENAKLDLAYDGSEWSGSLITVLEFARKFLFEAELQLPTRQSAGLFKFSNGKARPMTFGDLVHEMGLSPDALRDIPVIGDGVAGVVVDHFSIQVKYVQEGGETKKTELEVSAFEVELYWEEGTIGVIKLSGSRLSLHLRILHYSTEDSMGQETGNVTVARQSEAPSSSTTSSQWSLLWNGTISPMYRLFVELNLLTTQDTKDSPVKQRVIGTGEIVTVIGEEDAGQLIQQLTNPSFLTDDPAAAPPAINLWKDTFPVEIRSSFELFHCKVSLDIGEQQIELLRDSKLAESIESHLTIEQAQLLVFRNASNVRLTETGSDIDRLVPWRVNSTVDAFKSDKKLEIGTGLVVVAQLQFAAAAEKSNSVVNRMVAISDSKYEGTDVQLICIVNTVAPTSATPRPASDTTESPPGVDIPEPEPAKASDPDFTMMFAASICQFPVLESIRMEDVSLGVYFFRYPETNQKARKYKQSLRLKGTCVVDFSASEEPWKFHGWLAVHQNRAQLGVEVIETEQKLSSLGNLTFREVKLQVDYIFAAHSNSPPPPSTPVLNPGRVAKKGSTTARYEIALTCKVRVGNSDADAAVVFLTGRPQVIAVDVPGTLDIEEMFHSILGDGFSADLLSLQLSELHFWYCWSEESVSVPRSLVSKHRAANDIVVYTQGFHANALAIIFGGAHESTLNGEQTQLGIEFLLAADITTGDASKKGFKVSGTPNNCVDLVILKLHKIDDKSKGLTLRYSTHEDNQRNTEGAFIEAGITILDTKIGYAELRYKKADAKEPNRWIGELTIEADILTKEKGTIAFELVEKNGKLDVLIEALKKNTAKFTEVMFILGVKKAGPQALKALARRNQPEQITEEEPEHHSDDGGDNGDGGGSGGLKGPSLAFFCDLGLGIGGILLTLFIAAEFIRWLLAKDSHSKNQIPEPSDPKPSPLGMPTNSFEKAVYAVFEKDFHRWKDCPNFPDALNTAHACALDYRDAIQTIRWVLDATKYSYDAATRKTWVTRLQWLIYEFNQISADFGKNWCQFHITPSLEVHESHIILTWDDDLEGRWLAVKVRDIELVISPEYSDKSITVRWRVPLTPEMLRQDIKAEMVLFATKTGGEPEYRFFTQGKRFTSNSAWSFVRSEMFGDPFTTSPNFDDVNDDACKSQGLFSWRQLKLALRQYSASSKKEKIQGIS</sequence>
<keyword evidence="4" id="KW-1185">Reference proteome</keyword>
<feature type="transmembrane region" description="Helical" evidence="2">
    <location>
        <begin position="1252"/>
        <end position="1274"/>
    </location>
</feature>
<feature type="region of interest" description="Disordered" evidence="1">
    <location>
        <begin position="1208"/>
        <end position="1237"/>
    </location>
</feature>
<evidence type="ECO:0000256" key="2">
    <source>
        <dbReference type="SAM" id="Phobius"/>
    </source>
</evidence>
<feature type="compositionally biased region" description="Polar residues" evidence="1">
    <location>
        <begin position="762"/>
        <end position="773"/>
    </location>
</feature>
<organism evidence="3 4">
    <name type="scientific">Sphagnurus paluster</name>
    <dbReference type="NCBI Taxonomy" id="117069"/>
    <lineage>
        <taxon>Eukaryota</taxon>
        <taxon>Fungi</taxon>
        <taxon>Dikarya</taxon>
        <taxon>Basidiomycota</taxon>
        <taxon>Agaricomycotina</taxon>
        <taxon>Agaricomycetes</taxon>
        <taxon>Agaricomycetidae</taxon>
        <taxon>Agaricales</taxon>
        <taxon>Tricholomatineae</taxon>
        <taxon>Lyophyllaceae</taxon>
        <taxon>Sphagnurus</taxon>
    </lineage>
</organism>
<reference evidence="3" key="1">
    <citation type="submission" date="2021-02" db="EMBL/GenBank/DDBJ databases">
        <authorList>
            <person name="Nieuwenhuis M."/>
            <person name="Van De Peppel L.J.J."/>
        </authorList>
    </citation>
    <scope>NUCLEOTIDE SEQUENCE</scope>
    <source>
        <strain evidence="3">D49</strain>
    </source>
</reference>
<keyword evidence="2" id="KW-1133">Transmembrane helix</keyword>
<comment type="caution">
    <text evidence="3">The sequence shown here is derived from an EMBL/GenBank/DDBJ whole genome shotgun (WGS) entry which is preliminary data.</text>
</comment>
<gene>
    <name evidence="3" type="ORF">H0H81_005947</name>
</gene>
<protein>
    <submittedName>
        <fullName evidence="3">Uncharacterized protein</fullName>
    </submittedName>
</protein>
<dbReference type="OrthoDB" id="3246270at2759"/>
<evidence type="ECO:0000313" key="4">
    <source>
        <dbReference type="Proteomes" id="UP000717328"/>
    </source>
</evidence>
<evidence type="ECO:0000313" key="3">
    <source>
        <dbReference type="EMBL" id="KAG5637066.1"/>
    </source>
</evidence>